<dbReference type="PRINTS" id="PR00164">
    <property type="entry name" value="ABC2TRNSPORT"/>
</dbReference>
<feature type="domain" description="ABC transmembrane type-2" evidence="12">
    <location>
        <begin position="45"/>
        <end position="266"/>
    </location>
</feature>
<feature type="transmembrane region" description="Helical" evidence="11">
    <location>
        <begin position="80"/>
        <end position="105"/>
    </location>
</feature>
<evidence type="ECO:0000256" key="3">
    <source>
        <dbReference type="ARBA" id="ARBA00022448"/>
    </source>
</evidence>
<feature type="transmembrane region" description="Helical" evidence="11">
    <location>
        <begin position="157"/>
        <end position="181"/>
    </location>
</feature>
<keyword evidence="6 11" id="KW-0812">Transmembrane</keyword>
<evidence type="ECO:0000256" key="4">
    <source>
        <dbReference type="ARBA" id="ARBA00022475"/>
    </source>
</evidence>
<dbReference type="GO" id="GO:0015774">
    <property type="term" value="P:polysaccharide transport"/>
    <property type="evidence" value="ECO:0007669"/>
    <property type="project" value="UniProtKB-KW"/>
</dbReference>
<evidence type="ECO:0000256" key="11">
    <source>
        <dbReference type="RuleBase" id="RU361157"/>
    </source>
</evidence>
<keyword evidence="14" id="KW-1185">Reference proteome</keyword>
<dbReference type="GO" id="GO:0015920">
    <property type="term" value="P:lipopolysaccharide transport"/>
    <property type="evidence" value="ECO:0007669"/>
    <property type="project" value="TreeGrafter"/>
</dbReference>
<evidence type="ECO:0000313" key="14">
    <source>
        <dbReference type="Proteomes" id="UP000277498"/>
    </source>
</evidence>
<evidence type="ECO:0000256" key="5">
    <source>
        <dbReference type="ARBA" id="ARBA00022597"/>
    </source>
</evidence>
<feature type="transmembrane region" description="Helical" evidence="11">
    <location>
        <begin position="125"/>
        <end position="145"/>
    </location>
</feature>
<dbReference type="OrthoDB" id="8479094at2"/>
<keyword evidence="8 11" id="KW-1133">Transmembrane helix</keyword>
<dbReference type="RefSeq" id="WP_124088376.1">
    <property type="nucleotide sequence ID" value="NZ_UXAW01000107.1"/>
</dbReference>
<dbReference type="Proteomes" id="UP000277498">
    <property type="component" value="Unassembled WGS sequence"/>
</dbReference>
<dbReference type="InterPro" id="IPR013525">
    <property type="entry name" value="ABC2_TM"/>
</dbReference>
<evidence type="ECO:0000256" key="10">
    <source>
        <dbReference type="ARBA" id="ARBA00023136"/>
    </source>
</evidence>
<dbReference type="GO" id="GO:0043190">
    <property type="term" value="C:ATP-binding cassette (ABC) transporter complex"/>
    <property type="evidence" value="ECO:0007669"/>
    <property type="project" value="InterPro"/>
</dbReference>
<keyword evidence="10 11" id="KW-0472">Membrane</keyword>
<evidence type="ECO:0000259" key="12">
    <source>
        <dbReference type="PROSITE" id="PS51012"/>
    </source>
</evidence>
<comment type="similarity">
    <text evidence="2 11">Belongs to the ABC-2 integral membrane protein family.</text>
</comment>
<dbReference type="PANTHER" id="PTHR30413:SF10">
    <property type="entry name" value="CAPSULE POLYSACCHARIDE EXPORT INNER-MEMBRANE PROTEIN CTRC"/>
    <property type="match status" value="1"/>
</dbReference>
<feature type="transmembrane region" description="Helical" evidence="11">
    <location>
        <begin position="187"/>
        <end position="207"/>
    </location>
</feature>
<evidence type="ECO:0000256" key="8">
    <source>
        <dbReference type="ARBA" id="ARBA00022989"/>
    </source>
</evidence>
<evidence type="ECO:0000256" key="7">
    <source>
        <dbReference type="ARBA" id="ARBA00022903"/>
    </source>
</evidence>
<dbReference type="AlphaFoldDB" id="A0A3P5XN60"/>
<dbReference type="PANTHER" id="PTHR30413">
    <property type="entry name" value="INNER MEMBRANE TRANSPORT PERMEASE"/>
    <property type="match status" value="1"/>
</dbReference>
<keyword evidence="4 11" id="KW-1003">Cell membrane</keyword>
<accession>A0A3P5XN60</accession>
<feature type="transmembrane region" description="Helical" evidence="11">
    <location>
        <begin position="244"/>
        <end position="263"/>
    </location>
</feature>
<evidence type="ECO:0000256" key="9">
    <source>
        <dbReference type="ARBA" id="ARBA00023047"/>
    </source>
</evidence>
<dbReference type="PROSITE" id="PS51012">
    <property type="entry name" value="ABC_TM2"/>
    <property type="match status" value="1"/>
</dbReference>
<organism evidence="13 14">
    <name type="scientific">Pseudogemmobacter humi</name>
    <dbReference type="NCBI Taxonomy" id="2483812"/>
    <lineage>
        <taxon>Bacteria</taxon>
        <taxon>Pseudomonadati</taxon>
        <taxon>Pseudomonadota</taxon>
        <taxon>Alphaproteobacteria</taxon>
        <taxon>Rhodobacterales</taxon>
        <taxon>Paracoccaceae</taxon>
        <taxon>Pseudogemmobacter</taxon>
    </lineage>
</organism>
<sequence length="274" mass="30895">MTVSLPAAQKPAPGATRPRRRFPTLRCIGALMLREMATTYGRSPGGYIWAILEPVAGIFILTAASSFMMARPPIGTSFELFYATGMLPFFMFNMICSRVGTAIIFSKPLLAYPAVTYVDALIARFIVNFLTELLVFFIVMTILMLNFDTRAVLDYGMIAKGLAMVALFSFSLGTLNAWLFMRFHVWHVLWSVISRPLFLISGVFFMYEYIPEPLKTWLWFNPVLHCIGMVRAGFYPSYNDSYVSTAYVLLLSLSMLALALLILSRQVKTLLYEG</sequence>
<dbReference type="GO" id="GO:0140359">
    <property type="term" value="F:ABC-type transporter activity"/>
    <property type="evidence" value="ECO:0007669"/>
    <property type="project" value="InterPro"/>
</dbReference>
<evidence type="ECO:0000256" key="6">
    <source>
        <dbReference type="ARBA" id="ARBA00022692"/>
    </source>
</evidence>
<keyword evidence="9" id="KW-0625">Polysaccharide transport</keyword>
<evidence type="ECO:0000313" key="13">
    <source>
        <dbReference type="EMBL" id="VDC33186.1"/>
    </source>
</evidence>
<evidence type="ECO:0000256" key="1">
    <source>
        <dbReference type="ARBA" id="ARBA00004651"/>
    </source>
</evidence>
<evidence type="ECO:0000256" key="2">
    <source>
        <dbReference type="ARBA" id="ARBA00007783"/>
    </source>
</evidence>
<feature type="transmembrane region" description="Helical" evidence="11">
    <location>
        <begin position="46"/>
        <end position="68"/>
    </location>
</feature>
<name>A0A3P5XN60_9RHOB</name>
<proteinExistence type="inferred from homology"/>
<keyword evidence="7" id="KW-0972">Capsule biogenesis/degradation</keyword>
<dbReference type="InterPro" id="IPR000412">
    <property type="entry name" value="ABC_2_transport"/>
</dbReference>
<comment type="subcellular location">
    <subcellularLocation>
        <location evidence="11">Cell inner membrane</location>
        <topology evidence="11">Multi-pass membrane protein</topology>
    </subcellularLocation>
    <subcellularLocation>
        <location evidence="1">Cell membrane</location>
        <topology evidence="1">Multi-pass membrane protein</topology>
    </subcellularLocation>
</comment>
<protein>
    <recommendedName>
        <fullName evidence="11">Transport permease protein</fullName>
    </recommendedName>
</protein>
<keyword evidence="5" id="KW-0762">Sugar transport</keyword>
<keyword evidence="3 11" id="KW-0813">Transport</keyword>
<dbReference type="EMBL" id="UXAW01000107">
    <property type="protein sequence ID" value="VDC33186.1"/>
    <property type="molecule type" value="Genomic_DNA"/>
</dbReference>
<gene>
    <name evidence="13" type="primary">kpsM</name>
    <name evidence="13" type="ORF">XINFAN_03688</name>
</gene>
<dbReference type="Pfam" id="PF01061">
    <property type="entry name" value="ABC2_membrane"/>
    <property type="match status" value="1"/>
</dbReference>
<reference evidence="13 14" key="1">
    <citation type="submission" date="2018-11" db="EMBL/GenBank/DDBJ databases">
        <authorList>
            <person name="Criscuolo A."/>
        </authorList>
    </citation>
    <scope>NUCLEOTIDE SEQUENCE [LARGE SCALE GENOMIC DNA]</scope>
    <source>
        <strain evidence="13">ACIP111625</strain>
    </source>
</reference>
<dbReference type="InterPro" id="IPR047817">
    <property type="entry name" value="ABC2_TM_bact-type"/>
</dbReference>